<evidence type="ECO:0000313" key="1">
    <source>
        <dbReference type="EMBL" id="TNN28099.1"/>
    </source>
</evidence>
<reference evidence="1 2" key="1">
    <citation type="submission" date="2019-03" db="EMBL/GenBank/DDBJ databases">
        <title>First draft genome of Liparis tanakae, snailfish: a comprehensive survey of snailfish specific genes.</title>
        <authorList>
            <person name="Kim W."/>
            <person name="Song I."/>
            <person name="Jeong J.-H."/>
            <person name="Kim D."/>
            <person name="Kim S."/>
            <person name="Ryu S."/>
            <person name="Song J.Y."/>
            <person name="Lee S.K."/>
        </authorList>
    </citation>
    <scope>NUCLEOTIDE SEQUENCE [LARGE SCALE GENOMIC DNA]</scope>
    <source>
        <tissue evidence="1">Muscle</tissue>
    </source>
</reference>
<name>A0A4Z2EGT1_9TELE</name>
<keyword evidence="2" id="KW-1185">Reference proteome</keyword>
<dbReference type="Proteomes" id="UP000314294">
    <property type="component" value="Unassembled WGS sequence"/>
</dbReference>
<dbReference type="EMBL" id="SRLO01007303">
    <property type="protein sequence ID" value="TNN28099.1"/>
    <property type="molecule type" value="Genomic_DNA"/>
</dbReference>
<proteinExistence type="predicted"/>
<organism evidence="1 2">
    <name type="scientific">Liparis tanakae</name>
    <name type="common">Tanaka's snailfish</name>
    <dbReference type="NCBI Taxonomy" id="230148"/>
    <lineage>
        <taxon>Eukaryota</taxon>
        <taxon>Metazoa</taxon>
        <taxon>Chordata</taxon>
        <taxon>Craniata</taxon>
        <taxon>Vertebrata</taxon>
        <taxon>Euteleostomi</taxon>
        <taxon>Actinopterygii</taxon>
        <taxon>Neopterygii</taxon>
        <taxon>Teleostei</taxon>
        <taxon>Neoteleostei</taxon>
        <taxon>Acanthomorphata</taxon>
        <taxon>Eupercaria</taxon>
        <taxon>Perciformes</taxon>
        <taxon>Cottioidei</taxon>
        <taxon>Cottales</taxon>
        <taxon>Liparidae</taxon>
        <taxon>Liparis</taxon>
    </lineage>
</organism>
<evidence type="ECO:0000313" key="2">
    <source>
        <dbReference type="Proteomes" id="UP000314294"/>
    </source>
</evidence>
<comment type="caution">
    <text evidence="1">The sequence shown here is derived from an EMBL/GenBank/DDBJ whole genome shotgun (WGS) entry which is preliminary data.</text>
</comment>
<gene>
    <name evidence="1" type="ORF">EYF80_061752</name>
</gene>
<accession>A0A4Z2EGT1</accession>
<protein>
    <submittedName>
        <fullName evidence="1">Uncharacterized protein</fullName>
    </submittedName>
</protein>
<dbReference type="AlphaFoldDB" id="A0A4Z2EGT1"/>
<sequence length="113" mass="12454">MVKRLHLLGVAVPLTRVEDVSGGPTGQVLCVWSSVQVSLEGRTLVIQLFTPTTKGSKELSTSSLRPPHEALHYKRSMMSIWLLLQAVDVSCLMIFSDSRSNAWQHAPSGNKPR</sequence>